<organism evidence="2 3">
    <name type="scientific">Pseudomonas arsenicoxydans</name>
    <dbReference type="NCBI Taxonomy" id="702115"/>
    <lineage>
        <taxon>Bacteria</taxon>
        <taxon>Pseudomonadati</taxon>
        <taxon>Pseudomonadota</taxon>
        <taxon>Gammaproteobacteria</taxon>
        <taxon>Pseudomonadales</taxon>
        <taxon>Pseudomonadaceae</taxon>
        <taxon>Pseudomonas</taxon>
    </lineage>
</organism>
<gene>
    <name evidence="2" type="ORF">SAMN04489798_2151</name>
</gene>
<evidence type="ECO:0000313" key="3">
    <source>
        <dbReference type="Proteomes" id="UP000198827"/>
    </source>
</evidence>
<keyword evidence="1" id="KW-0812">Transmembrane</keyword>
<dbReference type="Proteomes" id="UP000198827">
    <property type="component" value="Chromosome I"/>
</dbReference>
<proteinExistence type="predicted"/>
<accession>A0A1H0H614</accession>
<evidence type="ECO:0000256" key="1">
    <source>
        <dbReference type="SAM" id="Phobius"/>
    </source>
</evidence>
<evidence type="ECO:0000313" key="2">
    <source>
        <dbReference type="EMBL" id="SDO14589.1"/>
    </source>
</evidence>
<dbReference type="EMBL" id="LT629705">
    <property type="protein sequence ID" value="SDO14589.1"/>
    <property type="molecule type" value="Genomic_DNA"/>
</dbReference>
<feature type="transmembrane region" description="Helical" evidence="1">
    <location>
        <begin position="101"/>
        <end position="125"/>
    </location>
</feature>
<keyword evidence="1" id="KW-1133">Transmembrane helix</keyword>
<name>A0A1H0H614_9PSED</name>
<protein>
    <submittedName>
        <fullName evidence="2">Uncharacterized protein</fullName>
    </submittedName>
</protein>
<sequence>MQLISILLFFVASAGMWIWIVKSRGPLNIWLANLGGAVASFIVGTAVLILCSRWLTPDTHASQPTAAFALYTLMAFLGALSGTWLLVITRFNKEQSPAYRHAAAVACSLVTALIALVVSVTIFPLK</sequence>
<dbReference type="OrthoDB" id="7018326at2"/>
<dbReference type="RefSeq" id="WP_090180379.1">
    <property type="nucleotide sequence ID" value="NZ_LT629705.1"/>
</dbReference>
<feature type="transmembrane region" description="Helical" evidence="1">
    <location>
        <begin position="30"/>
        <end position="56"/>
    </location>
</feature>
<feature type="transmembrane region" description="Helical" evidence="1">
    <location>
        <begin position="68"/>
        <end position="89"/>
    </location>
</feature>
<keyword evidence="1" id="KW-0472">Membrane</keyword>
<reference evidence="2 3" key="1">
    <citation type="submission" date="2016-10" db="EMBL/GenBank/DDBJ databases">
        <authorList>
            <person name="de Groot N.N."/>
        </authorList>
    </citation>
    <scope>NUCLEOTIDE SEQUENCE [LARGE SCALE GENOMIC DNA]</scope>
    <source>
        <strain evidence="2 3">CECT 7543</strain>
    </source>
</reference>
<dbReference type="AlphaFoldDB" id="A0A1H0H614"/>